<feature type="transmembrane region" description="Helical" evidence="1">
    <location>
        <begin position="173"/>
        <end position="189"/>
    </location>
</feature>
<feature type="transmembrane region" description="Helical" evidence="1">
    <location>
        <begin position="556"/>
        <end position="574"/>
    </location>
</feature>
<reference evidence="2" key="1">
    <citation type="submission" date="2021-06" db="EMBL/GenBank/DDBJ databases">
        <authorList>
            <person name="Huq M.A."/>
        </authorList>
    </citation>
    <scope>NUCLEOTIDE SEQUENCE</scope>
    <source>
        <strain evidence="2">MAH-26</strain>
    </source>
</reference>
<accession>A0A9E2W9B9</accession>
<dbReference type="PANTHER" id="PTHR38454">
    <property type="entry name" value="INTEGRAL MEMBRANE PROTEIN-RELATED"/>
    <property type="match status" value="1"/>
</dbReference>
<protein>
    <submittedName>
        <fullName evidence="2">YfhO family protein</fullName>
    </submittedName>
</protein>
<organism evidence="2 3">
    <name type="scientific">Pinibacter aurantiacus</name>
    <dbReference type="NCBI Taxonomy" id="2851599"/>
    <lineage>
        <taxon>Bacteria</taxon>
        <taxon>Pseudomonadati</taxon>
        <taxon>Bacteroidota</taxon>
        <taxon>Chitinophagia</taxon>
        <taxon>Chitinophagales</taxon>
        <taxon>Chitinophagaceae</taxon>
        <taxon>Pinibacter</taxon>
    </lineage>
</organism>
<feature type="transmembrane region" description="Helical" evidence="1">
    <location>
        <begin position="581"/>
        <end position="598"/>
    </location>
</feature>
<feature type="transmembrane region" description="Helical" evidence="1">
    <location>
        <begin position="427"/>
        <end position="450"/>
    </location>
</feature>
<feature type="transmembrane region" description="Helical" evidence="1">
    <location>
        <begin position="195"/>
        <end position="215"/>
    </location>
</feature>
<keyword evidence="1" id="KW-0472">Membrane</keyword>
<keyword evidence="3" id="KW-1185">Reference proteome</keyword>
<feature type="transmembrane region" description="Helical" evidence="1">
    <location>
        <begin position="387"/>
        <end position="407"/>
    </location>
</feature>
<feature type="transmembrane region" description="Helical" evidence="1">
    <location>
        <begin position="152"/>
        <end position="168"/>
    </location>
</feature>
<feature type="transmembrane region" description="Helical" evidence="1">
    <location>
        <begin position="838"/>
        <end position="862"/>
    </location>
</feature>
<keyword evidence="1" id="KW-0812">Transmembrane</keyword>
<feature type="transmembrane region" description="Helical" evidence="1">
    <location>
        <begin position="227"/>
        <end position="249"/>
    </location>
</feature>
<evidence type="ECO:0000313" key="2">
    <source>
        <dbReference type="EMBL" id="MBV4359447.1"/>
    </source>
</evidence>
<dbReference type="EMBL" id="JAHSPG010000015">
    <property type="protein sequence ID" value="MBV4359447.1"/>
    <property type="molecule type" value="Genomic_DNA"/>
</dbReference>
<proteinExistence type="predicted"/>
<gene>
    <name evidence="2" type="ORF">KTO63_19920</name>
</gene>
<dbReference type="Pfam" id="PF09586">
    <property type="entry name" value="YfhO"/>
    <property type="match status" value="1"/>
</dbReference>
<keyword evidence="1" id="KW-1133">Transmembrane helix</keyword>
<sequence length="882" mass="98509">MQPTWLKKVLPHVIAILVFLVITVIYCRPALESGVTMVQYDNTGVEGMTHQLKEHQKATGVAPLWNTNAFSGMPNFNILYPLPTSPLNIIDSALHLWLPQPMSFFFLACVCFYILCLCVGIRQAGIAIIGSIAFAYCTYDPIIVAAGHTTKMLAMAYMPALLGGVLLLYRKKYIAGFVLTTLFTALHLAQNHQQISFYIFIVIAIASLSFIIFSVKKGEIKPMLMSLGLVAIAGLLGLAANSCNLLTIADYTKDTKRGGVLVMDQKGEASHKSEGLTSEYAFMWSYGKMETFSLMFPAIQGYGFHYAQKDGDQWMFPKLDESSKTAKYFSEKLNVPEDQAAGYAMQMSQSLYWGPQPSTDGPVFLGAVVCILFIISMFFIDKEYKWWLLAASIVAVLMAWGSNFAAFNDMLFKYLPLYNKFRAPSMILVIPQLLFPLGAVLGIQQILAATDEKDTWNKIKKAAYVAGAIFVIVGGFYFTSDFSKENKERKAAFVDMLKTDSTHMQAAYNALNQKYQPKTDNQLFEQLMFNTGKEDVASGVVKAVRQDRADFLKKDILIALLYSLLVFGLLYAFITKKVNATVLLVGIGVVMAIELFTINTKYLNNYNFDSKEKFQEDAFPMTDADKAILQDKDPNYRVLNLAERADPFQDAKPSYYHKSVGGYHAAKLSIYDDLISYQLSGKLNLPVLNMLNTKYLIQSNPQTNKPMAVPNPEALGNAWFVKGVQYVNGPAQEMKALDQFSPKDTAVVDEKYKQVVNGQFVFDSTASIKLTKFDNDAITYESNAATAQLAVFSEIYYKDWNAYVDGKKTDVIKANYVLRALVVPAGKHTIDFKFEPKVYLRSFTIDTIAGWLISILALGWLVKEFLNSRKSTQPAPAQKSKA</sequence>
<feature type="transmembrane region" description="Helical" evidence="1">
    <location>
        <begin position="102"/>
        <end position="119"/>
    </location>
</feature>
<evidence type="ECO:0000256" key="1">
    <source>
        <dbReference type="SAM" id="Phobius"/>
    </source>
</evidence>
<feature type="transmembrane region" description="Helical" evidence="1">
    <location>
        <begin position="462"/>
        <end position="480"/>
    </location>
</feature>
<dbReference type="InterPro" id="IPR018580">
    <property type="entry name" value="Uncharacterised_YfhO"/>
</dbReference>
<dbReference type="RefSeq" id="WP_217793610.1">
    <property type="nucleotide sequence ID" value="NZ_JAHSPG010000015.1"/>
</dbReference>
<evidence type="ECO:0000313" key="3">
    <source>
        <dbReference type="Proteomes" id="UP000812270"/>
    </source>
</evidence>
<feature type="transmembrane region" description="Helical" evidence="1">
    <location>
        <begin position="12"/>
        <end position="31"/>
    </location>
</feature>
<dbReference type="PANTHER" id="PTHR38454:SF1">
    <property type="entry name" value="INTEGRAL MEMBRANE PROTEIN"/>
    <property type="match status" value="1"/>
</dbReference>
<name>A0A9E2W9B9_9BACT</name>
<feature type="transmembrane region" description="Helical" evidence="1">
    <location>
        <begin position="126"/>
        <end position="146"/>
    </location>
</feature>
<feature type="transmembrane region" description="Helical" evidence="1">
    <location>
        <begin position="361"/>
        <end position="380"/>
    </location>
</feature>
<dbReference type="AlphaFoldDB" id="A0A9E2W9B9"/>
<comment type="caution">
    <text evidence="2">The sequence shown here is derived from an EMBL/GenBank/DDBJ whole genome shotgun (WGS) entry which is preliminary data.</text>
</comment>
<dbReference type="Proteomes" id="UP000812270">
    <property type="component" value="Unassembled WGS sequence"/>
</dbReference>